<dbReference type="InterPro" id="IPR020904">
    <property type="entry name" value="Sc_DH/Rdtase_CS"/>
</dbReference>
<dbReference type="PANTHER" id="PTHR44196">
    <property type="entry name" value="DEHYDROGENASE/REDUCTASE SDR FAMILY MEMBER 7B"/>
    <property type="match status" value="1"/>
</dbReference>
<dbReference type="InterPro" id="IPR002347">
    <property type="entry name" value="SDR_fam"/>
</dbReference>
<dbReference type="NCBIfam" id="NF004825">
    <property type="entry name" value="PRK06181.1"/>
    <property type="match status" value="1"/>
</dbReference>
<dbReference type="PANTHER" id="PTHR44196:SF1">
    <property type="entry name" value="DEHYDROGENASE_REDUCTASE SDR FAMILY MEMBER 7B"/>
    <property type="match status" value="1"/>
</dbReference>
<gene>
    <name evidence="3" type="ORF">ACHKAR_09565</name>
</gene>
<sequence>MTKIADKVIMITGASSGIGEALAYQMAEAGARLILSARRKEELDRVKSACSHQENIRILPLDLADAFAISQKAKEAESFFDRVDILVSCGGISQRDKVIHTKMEVDRQIMEVNYFGTIALTKALLPGMVKRKSGHQVVITSAVGIVSTPFRSSYAASKHALHGFYDALRAEHHADGLKVSIILPGYVKTKISFNALMGDGSKQDKMDNAQDNGLSPEECAAKIIRAVERDKEEVYIGGFREVTGIYLKRFVPGLFSKIIRKTAVT</sequence>
<evidence type="ECO:0000313" key="3">
    <source>
        <dbReference type="EMBL" id="MFH6983687.1"/>
    </source>
</evidence>
<comment type="caution">
    <text evidence="3">The sequence shown here is derived from an EMBL/GenBank/DDBJ whole genome shotgun (WGS) entry which is preliminary data.</text>
</comment>
<comment type="similarity">
    <text evidence="1">Belongs to the short-chain dehydrogenases/reductases (SDR) family.</text>
</comment>
<proteinExistence type="inferred from homology"/>
<reference evidence="3 4" key="1">
    <citation type="journal article" date="2013" name="Int. J. Syst. Evol. Microbiol.">
        <title>Marinoscillum luteum sp. nov., isolated from marine sediment.</title>
        <authorList>
            <person name="Cha I.T."/>
            <person name="Park S.J."/>
            <person name="Kim S.J."/>
            <person name="Kim J.G."/>
            <person name="Jung M.Y."/>
            <person name="Shin K.S."/>
            <person name="Kwon K.K."/>
            <person name="Yang S.H."/>
            <person name="Seo Y.S."/>
            <person name="Rhee S.K."/>
        </authorList>
    </citation>
    <scope>NUCLEOTIDE SEQUENCE [LARGE SCALE GENOMIC DNA]</scope>
    <source>
        <strain evidence="3 4">KCTC 23939</strain>
    </source>
</reference>
<evidence type="ECO:0000313" key="4">
    <source>
        <dbReference type="Proteomes" id="UP001610063"/>
    </source>
</evidence>
<dbReference type="PROSITE" id="PS00061">
    <property type="entry name" value="ADH_SHORT"/>
    <property type="match status" value="1"/>
</dbReference>
<keyword evidence="2" id="KW-0560">Oxidoreductase</keyword>
<evidence type="ECO:0000256" key="2">
    <source>
        <dbReference type="ARBA" id="ARBA00023002"/>
    </source>
</evidence>
<organism evidence="3 4">
    <name type="scientific">Marinoscillum luteum</name>
    <dbReference type="NCBI Taxonomy" id="861051"/>
    <lineage>
        <taxon>Bacteria</taxon>
        <taxon>Pseudomonadati</taxon>
        <taxon>Bacteroidota</taxon>
        <taxon>Cytophagia</taxon>
        <taxon>Cytophagales</taxon>
        <taxon>Reichenbachiellaceae</taxon>
        <taxon>Marinoscillum</taxon>
    </lineage>
</organism>
<dbReference type="InterPro" id="IPR036291">
    <property type="entry name" value="NAD(P)-bd_dom_sf"/>
</dbReference>
<dbReference type="SUPFAM" id="SSF51735">
    <property type="entry name" value="NAD(P)-binding Rossmann-fold domains"/>
    <property type="match status" value="1"/>
</dbReference>
<dbReference type="Gene3D" id="3.40.50.720">
    <property type="entry name" value="NAD(P)-binding Rossmann-like Domain"/>
    <property type="match status" value="1"/>
</dbReference>
<accession>A0ABW7N7V0</accession>
<dbReference type="Pfam" id="PF00106">
    <property type="entry name" value="adh_short"/>
    <property type="match status" value="1"/>
</dbReference>
<dbReference type="Proteomes" id="UP001610063">
    <property type="component" value="Unassembled WGS sequence"/>
</dbReference>
<dbReference type="CDD" id="cd05332">
    <property type="entry name" value="11beta-HSD1_like_SDR_c"/>
    <property type="match status" value="1"/>
</dbReference>
<keyword evidence="4" id="KW-1185">Reference proteome</keyword>
<protein>
    <submittedName>
        <fullName evidence="3">SDR family oxidoreductase</fullName>
    </submittedName>
</protein>
<name>A0ABW7N7V0_9BACT</name>
<dbReference type="RefSeq" id="WP_159579209.1">
    <property type="nucleotide sequence ID" value="NZ_JBIPKE010000015.1"/>
</dbReference>
<evidence type="ECO:0000256" key="1">
    <source>
        <dbReference type="ARBA" id="ARBA00006484"/>
    </source>
</evidence>
<dbReference type="EMBL" id="JBIPKE010000015">
    <property type="protein sequence ID" value="MFH6983687.1"/>
    <property type="molecule type" value="Genomic_DNA"/>
</dbReference>
<dbReference type="PRINTS" id="PR00081">
    <property type="entry name" value="GDHRDH"/>
</dbReference>